<evidence type="ECO:0000313" key="3">
    <source>
        <dbReference type="EMBL" id="CAK9062714.1"/>
    </source>
</evidence>
<gene>
    <name evidence="3" type="ORF">CCMP2556_LOCUS30838</name>
</gene>
<protein>
    <recommendedName>
        <fullName evidence="5">Transmembrane protein</fullName>
    </recommendedName>
</protein>
<reference evidence="3 4" key="1">
    <citation type="submission" date="2024-02" db="EMBL/GenBank/DDBJ databases">
        <authorList>
            <person name="Chen Y."/>
            <person name="Shah S."/>
            <person name="Dougan E. K."/>
            <person name="Thang M."/>
            <person name="Chan C."/>
        </authorList>
    </citation>
    <scope>NUCLEOTIDE SEQUENCE [LARGE SCALE GENOMIC DNA]</scope>
</reference>
<comment type="caution">
    <text evidence="3">The sequence shown here is derived from an EMBL/GenBank/DDBJ whole genome shotgun (WGS) entry which is preliminary data.</text>
</comment>
<evidence type="ECO:0008006" key="5">
    <source>
        <dbReference type="Google" id="ProtNLM"/>
    </source>
</evidence>
<keyword evidence="2" id="KW-0472">Membrane</keyword>
<feature type="region of interest" description="Disordered" evidence="1">
    <location>
        <begin position="327"/>
        <end position="370"/>
    </location>
</feature>
<feature type="transmembrane region" description="Helical" evidence="2">
    <location>
        <begin position="80"/>
        <end position="98"/>
    </location>
</feature>
<proteinExistence type="predicted"/>
<sequence>MAVIVGDSNGMTRFSSLEYQAIMFVLAFVMCVCMAIVEVVMKRFALLPVLFPGVFAIREKRLYFFDIEVKEVTIGKALRWEAMMIMRVTLAVVLSYLWEFCVFQSTTHVGRDFPSEECDSGMDCFSTQLEIQTFISRNHQPVNCSAVDRHGFDEQVVVSCVRFVTPSLSAWLMHLAIAHSMTQLNLKSFGLLVWLCGHSVWFHRAVLATAITSLVIVCGLTFGGVMTRFNSSWSGFVISFSFPLFFWIVWNCGNILKTLWAQESRQMQESIEEKLALALQDLARRSGEDSQLELDPQPDRVTMKKRSIFSLQGAGMGIFKMTSLLRSSHNSNDRYEEKPKSSRDEEEPEADPESPPSEVVPSLSRGLQHL</sequence>
<keyword evidence="2" id="KW-0812">Transmembrane</keyword>
<feature type="compositionally biased region" description="Basic and acidic residues" evidence="1">
    <location>
        <begin position="331"/>
        <end position="343"/>
    </location>
</feature>
<keyword evidence="2" id="KW-1133">Transmembrane helix</keyword>
<dbReference type="Proteomes" id="UP001642484">
    <property type="component" value="Unassembled WGS sequence"/>
</dbReference>
<feature type="transmembrane region" description="Helical" evidence="2">
    <location>
        <begin position="232"/>
        <end position="250"/>
    </location>
</feature>
<evidence type="ECO:0000256" key="1">
    <source>
        <dbReference type="SAM" id="MobiDB-lite"/>
    </source>
</evidence>
<feature type="transmembrane region" description="Helical" evidence="2">
    <location>
        <begin position="20"/>
        <end position="41"/>
    </location>
</feature>
<dbReference type="EMBL" id="CAXAMN010021719">
    <property type="protein sequence ID" value="CAK9062714.1"/>
    <property type="molecule type" value="Genomic_DNA"/>
</dbReference>
<name>A0ABP0NGP6_9DINO</name>
<evidence type="ECO:0000313" key="4">
    <source>
        <dbReference type="Proteomes" id="UP001642484"/>
    </source>
</evidence>
<keyword evidence="4" id="KW-1185">Reference proteome</keyword>
<feature type="compositionally biased region" description="Low complexity" evidence="1">
    <location>
        <begin position="356"/>
        <end position="370"/>
    </location>
</feature>
<feature type="transmembrane region" description="Helical" evidence="2">
    <location>
        <begin position="206"/>
        <end position="226"/>
    </location>
</feature>
<accession>A0ABP0NGP6</accession>
<evidence type="ECO:0000256" key="2">
    <source>
        <dbReference type="SAM" id="Phobius"/>
    </source>
</evidence>
<organism evidence="3 4">
    <name type="scientific">Durusdinium trenchii</name>
    <dbReference type="NCBI Taxonomy" id="1381693"/>
    <lineage>
        <taxon>Eukaryota</taxon>
        <taxon>Sar</taxon>
        <taxon>Alveolata</taxon>
        <taxon>Dinophyceae</taxon>
        <taxon>Suessiales</taxon>
        <taxon>Symbiodiniaceae</taxon>
        <taxon>Durusdinium</taxon>
    </lineage>
</organism>